<keyword evidence="1" id="KW-0812">Transmembrane</keyword>
<sequence>MLMFCFSFLEWDPLKSSVLMCLGILFMSCYISLGLHVWYSYFVILIFLSGVFSLLTYFCSLSNFSDYNNYFYLFVVLIFSLFILVFFFDYDFFFFCHLDLNFLYIYYDFNYYYIFWIVFVLLLFLSLISFSLSSGLVFMRGL</sequence>
<gene>
    <name evidence="2" type="primary">nad6</name>
</gene>
<feature type="transmembrane region" description="Helical" evidence="1">
    <location>
        <begin position="12"/>
        <end position="33"/>
    </location>
</feature>
<feature type="transmembrane region" description="Helical" evidence="1">
    <location>
        <begin position="70"/>
        <end position="93"/>
    </location>
</feature>
<evidence type="ECO:0000313" key="2">
    <source>
        <dbReference type="EMBL" id="QKN98990.1"/>
    </source>
</evidence>
<protein>
    <submittedName>
        <fullName evidence="2">NADH dehydrogenase subunit 6</fullName>
    </submittedName>
</protein>
<feature type="transmembrane region" description="Helical" evidence="1">
    <location>
        <begin position="39"/>
        <end position="58"/>
    </location>
</feature>
<name>A0A6M9ZZ56_9BILA</name>
<dbReference type="EMBL" id="MT361687">
    <property type="protein sequence ID" value="QKN98990.1"/>
    <property type="molecule type" value="Genomic_DNA"/>
</dbReference>
<dbReference type="AlphaFoldDB" id="A0A6M9ZZ56"/>
<proteinExistence type="predicted"/>
<geneLocation type="mitochondrion" evidence="2"/>
<reference evidence="2" key="1">
    <citation type="submission" date="2020-04" db="EMBL/GenBank/DDBJ databases">
        <title>Complete mitochondrial genome sequence of Mansonella perstans.</title>
        <authorList>
            <person name="Chung M."/>
            <person name="Bromley R.E."/>
            <person name="Fombad F.F."/>
            <person name="Kien C.A."/>
            <person name="Gandjui N.V.T."/>
            <person name="Njouendou A.J."/>
            <person name="Ritter M."/>
            <person name="Sadzewicz L."/>
            <person name="Tallon L.J."/>
            <person name="Wanji S."/>
            <person name="Hoerauf A."/>
            <person name="Pfarr K."/>
            <person name="Dunning Hotopp J.C."/>
        </authorList>
    </citation>
    <scope>NUCLEOTIDE SEQUENCE</scope>
</reference>
<keyword evidence="2" id="KW-0496">Mitochondrion</keyword>
<keyword evidence="1" id="KW-0472">Membrane</keyword>
<evidence type="ECO:0000256" key="1">
    <source>
        <dbReference type="SAM" id="Phobius"/>
    </source>
</evidence>
<accession>A0A6M9ZZ56</accession>
<feature type="transmembrane region" description="Helical" evidence="1">
    <location>
        <begin position="113"/>
        <end position="139"/>
    </location>
</feature>
<keyword evidence="1" id="KW-1133">Transmembrane helix</keyword>
<organism evidence="2">
    <name type="scientific">Mansonella perstans</name>
    <dbReference type="NCBI Taxonomy" id="42231"/>
    <lineage>
        <taxon>Eukaryota</taxon>
        <taxon>Metazoa</taxon>
        <taxon>Ecdysozoa</taxon>
        <taxon>Nematoda</taxon>
        <taxon>Chromadorea</taxon>
        <taxon>Rhabditida</taxon>
        <taxon>Spirurina</taxon>
        <taxon>Spiruromorpha</taxon>
        <taxon>Filarioidea</taxon>
        <taxon>Onchocercidae</taxon>
        <taxon>Mansonella</taxon>
    </lineage>
</organism>